<dbReference type="Pfam" id="PF23187">
    <property type="entry name" value="UBX7_N"/>
    <property type="match status" value="1"/>
</dbReference>
<feature type="compositionally biased region" description="Basic and acidic residues" evidence="1">
    <location>
        <begin position="261"/>
        <end position="276"/>
    </location>
</feature>
<dbReference type="STRING" id="1314771.A0A197JKJ2"/>
<dbReference type="SUPFAM" id="SSF54236">
    <property type="entry name" value="Ubiquitin-like"/>
    <property type="match status" value="1"/>
</dbReference>
<feature type="domain" description="UBX" evidence="2">
    <location>
        <begin position="351"/>
        <end position="427"/>
    </location>
</feature>
<feature type="region of interest" description="Disordered" evidence="1">
    <location>
        <begin position="128"/>
        <end position="161"/>
    </location>
</feature>
<dbReference type="AlphaFoldDB" id="A0A197JKJ2"/>
<dbReference type="PROSITE" id="PS50033">
    <property type="entry name" value="UBX"/>
    <property type="match status" value="1"/>
</dbReference>
<dbReference type="CDD" id="cd01767">
    <property type="entry name" value="UBX"/>
    <property type="match status" value="1"/>
</dbReference>
<dbReference type="GO" id="GO:0036503">
    <property type="term" value="P:ERAD pathway"/>
    <property type="evidence" value="ECO:0007669"/>
    <property type="project" value="TreeGrafter"/>
</dbReference>
<dbReference type="OrthoDB" id="2445133at2759"/>
<dbReference type="Gene3D" id="3.10.20.90">
    <property type="entry name" value="Phosphatidylinositol 3-kinase Catalytic Subunit, Chain A, domain 1"/>
    <property type="match status" value="1"/>
</dbReference>
<feature type="compositionally biased region" description="Polar residues" evidence="1">
    <location>
        <begin position="516"/>
        <end position="525"/>
    </location>
</feature>
<accession>A0A197JKJ2</accession>
<gene>
    <name evidence="3" type="ORF">K457DRAFT_141139</name>
</gene>
<feature type="compositionally biased region" description="Low complexity" evidence="1">
    <location>
        <begin position="141"/>
        <end position="161"/>
    </location>
</feature>
<name>A0A197JKJ2_9FUNG</name>
<dbReference type="PANTHER" id="PTHR46424">
    <property type="entry name" value="UBX DOMAIN-CONTAINING PROTEIN 4"/>
    <property type="match status" value="1"/>
</dbReference>
<dbReference type="Pfam" id="PF00789">
    <property type="entry name" value="UBX"/>
    <property type="match status" value="1"/>
</dbReference>
<feature type="compositionally biased region" description="Pro residues" evidence="1">
    <location>
        <begin position="131"/>
        <end position="140"/>
    </location>
</feature>
<dbReference type="EMBL" id="KV442078">
    <property type="protein sequence ID" value="OAQ25493.1"/>
    <property type="molecule type" value="Genomic_DNA"/>
</dbReference>
<dbReference type="InterPro" id="IPR029071">
    <property type="entry name" value="Ubiquitin-like_domsf"/>
</dbReference>
<feature type="compositionally biased region" description="Basic and acidic residues" evidence="1">
    <location>
        <begin position="292"/>
        <end position="309"/>
    </location>
</feature>
<dbReference type="PANTHER" id="PTHR46424:SF1">
    <property type="entry name" value="UBX DOMAIN-CONTAINING PROTEIN 4"/>
    <property type="match status" value="1"/>
</dbReference>
<dbReference type="GO" id="GO:0005783">
    <property type="term" value="C:endoplasmic reticulum"/>
    <property type="evidence" value="ECO:0007669"/>
    <property type="project" value="TreeGrafter"/>
</dbReference>
<dbReference type="InterPro" id="IPR001012">
    <property type="entry name" value="UBX_dom"/>
</dbReference>
<feature type="region of interest" description="Disordered" evidence="1">
    <location>
        <begin position="482"/>
        <end position="525"/>
    </location>
</feature>
<proteinExistence type="predicted"/>
<evidence type="ECO:0000256" key="1">
    <source>
        <dbReference type="SAM" id="MobiDB-lite"/>
    </source>
</evidence>
<keyword evidence="4" id="KW-1185">Reference proteome</keyword>
<dbReference type="SMART" id="SM00166">
    <property type="entry name" value="UBX"/>
    <property type="match status" value="1"/>
</dbReference>
<dbReference type="CDD" id="cd22249">
    <property type="entry name" value="UDM1_RNF168_RNF169-like"/>
    <property type="match status" value="1"/>
</dbReference>
<reference evidence="3 4" key="1">
    <citation type="submission" date="2016-05" db="EMBL/GenBank/DDBJ databases">
        <title>Genome sequencing reveals origins of a unique bacterial endosymbiosis in the earliest lineages of terrestrial Fungi.</title>
        <authorList>
            <consortium name="DOE Joint Genome Institute"/>
            <person name="Uehling J."/>
            <person name="Gryganskyi A."/>
            <person name="Hameed K."/>
            <person name="Tschaplinski T."/>
            <person name="Misztal P."/>
            <person name="Wu S."/>
            <person name="Desiro A."/>
            <person name="Vande Pol N."/>
            <person name="Du Z.-Y."/>
            <person name="Zienkiewicz A."/>
            <person name="Zienkiewicz K."/>
            <person name="Morin E."/>
            <person name="Tisserant E."/>
            <person name="Splivallo R."/>
            <person name="Hainaut M."/>
            <person name="Henrissat B."/>
            <person name="Ohm R."/>
            <person name="Kuo A."/>
            <person name="Yan J."/>
            <person name="Lipzen A."/>
            <person name="Nolan M."/>
            <person name="Labutti K."/>
            <person name="Barry K."/>
            <person name="Goldstein A."/>
            <person name="Labbe J."/>
            <person name="Schadt C."/>
            <person name="Tuskan G."/>
            <person name="Grigoriev I."/>
            <person name="Martin F."/>
            <person name="Vilgalys R."/>
            <person name="Bonito G."/>
        </authorList>
    </citation>
    <scope>NUCLEOTIDE SEQUENCE [LARGE SCALE GENOMIC DNA]</scope>
    <source>
        <strain evidence="3 4">AG-77</strain>
    </source>
</reference>
<organism evidence="3 4">
    <name type="scientific">Linnemannia elongata AG-77</name>
    <dbReference type="NCBI Taxonomy" id="1314771"/>
    <lineage>
        <taxon>Eukaryota</taxon>
        <taxon>Fungi</taxon>
        <taxon>Fungi incertae sedis</taxon>
        <taxon>Mucoromycota</taxon>
        <taxon>Mortierellomycotina</taxon>
        <taxon>Mortierellomycetes</taxon>
        <taxon>Mortierellales</taxon>
        <taxon>Mortierellaceae</taxon>
        <taxon>Linnemannia</taxon>
    </lineage>
</organism>
<feature type="compositionally biased region" description="Low complexity" evidence="1">
    <location>
        <begin position="484"/>
        <end position="500"/>
    </location>
</feature>
<dbReference type="Proteomes" id="UP000078512">
    <property type="component" value="Unassembled WGS sequence"/>
</dbReference>
<evidence type="ECO:0000259" key="2">
    <source>
        <dbReference type="PROSITE" id="PS50033"/>
    </source>
</evidence>
<feature type="region of interest" description="Disordered" evidence="1">
    <location>
        <begin position="180"/>
        <end position="276"/>
    </location>
</feature>
<sequence>MSAEDNNSPSLASPWFDGSVAVAVQKANTDGSVLMVCLVQDNIEGSDSHIFESRFTNEAVATELAGMNLIPLKLVKHSTDGMMFGQIFPIMVVPALYLIRNGMLSDFMNSSVDPDQMLERIRKAVAGHSQIPPPPAPVTPTPAVASTPISPAVPAQAPASPALTAQPTTAVLESVSASVTSTPSAPVPTPAAESQAPAIASFGSSSPSPSTRNAPARNANQAEALKELMKERKLKREKEEREGEKKRELDRRSSSKTLTEAQKDLKEKQAKKLKDQIEKDKREEIEYKKRVKQALEEDKARRKAERERAQAAVAASAAQSSPFDSPVELPSDIRAQNSGLLEARNDAAPALAFESSRLNIRLFDGSSIRNTFKATDTLEQVRAWINANQEGNEDAYNIAEFIPSRTFTDESKMLRDLELCPSATLVLKRTATSSSAYGGSGNGAVPTLMGYGLSALGLAGKLASSAYNTVSYYNPLSAANAIPPSSSTGSSNSSTNAPGAHSSQSAADKKKDRETSYNGNSTSLE</sequence>
<protein>
    <submittedName>
        <fullName evidence="3">UBX-domain-containing protein</fullName>
    </submittedName>
</protein>
<evidence type="ECO:0000313" key="4">
    <source>
        <dbReference type="Proteomes" id="UP000078512"/>
    </source>
</evidence>
<feature type="region of interest" description="Disordered" evidence="1">
    <location>
        <begin position="292"/>
        <end position="329"/>
    </location>
</feature>
<feature type="compositionally biased region" description="Basic and acidic residues" evidence="1">
    <location>
        <begin position="224"/>
        <end position="253"/>
    </location>
</feature>
<evidence type="ECO:0000313" key="3">
    <source>
        <dbReference type="EMBL" id="OAQ25493.1"/>
    </source>
</evidence>
<feature type="compositionally biased region" description="Low complexity" evidence="1">
    <location>
        <begin position="180"/>
        <end position="216"/>
    </location>
</feature>